<dbReference type="EMBL" id="JADCTT010000005">
    <property type="protein sequence ID" value="KAF9752589.1"/>
    <property type="molecule type" value="Genomic_DNA"/>
</dbReference>
<reference evidence="1" key="1">
    <citation type="submission" date="2020-10" db="EMBL/GenBank/DDBJ databases">
        <title>High-Quality Genome Resource of Clonostachys rosea strain S41 by Oxford Nanopore Long-Read Sequencing.</title>
        <authorList>
            <person name="Wang H."/>
        </authorList>
    </citation>
    <scope>NUCLEOTIDE SEQUENCE</scope>
    <source>
        <strain evidence="1">S41</strain>
    </source>
</reference>
<dbReference type="AlphaFoldDB" id="A0A8H7TQ10"/>
<name>A0A8H7TQ10_BIOOC</name>
<evidence type="ECO:0008006" key="3">
    <source>
        <dbReference type="Google" id="ProtNLM"/>
    </source>
</evidence>
<accession>A0A8H7TQ10</accession>
<proteinExistence type="predicted"/>
<organism evidence="1 2">
    <name type="scientific">Bionectria ochroleuca</name>
    <name type="common">Gliocladium roseum</name>
    <dbReference type="NCBI Taxonomy" id="29856"/>
    <lineage>
        <taxon>Eukaryota</taxon>
        <taxon>Fungi</taxon>
        <taxon>Dikarya</taxon>
        <taxon>Ascomycota</taxon>
        <taxon>Pezizomycotina</taxon>
        <taxon>Sordariomycetes</taxon>
        <taxon>Hypocreomycetidae</taxon>
        <taxon>Hypocreales</taxon>
        <taxon>Bionectriaceae</taxon>
        <taxon>Clonostachys</taxon>
    </lineage>
</organism>
<evidence type="ECO:0000313" key="1">
    <source>
        <dbReference type="EMBL" id="KAF9752589.1"/>
    </source>
</evidence>
<sequence>MPRAAYKSKPSLAIKLEGNRLAYYSGDVINGCVYRTSSLSCADPYVYISLQGRTKAKHWIDCGGDGSIPLRSSLILLDSQRHRQKLSHVIQSTEDGSPVYEWCFALTIPTTVDEGAQGRKISFTPFTQGVADSKTLPASFTGVTESGGHEAYLEYFLQADLPVQGKAFAAHEAILPIKILSSLEQPILIDHLLQEQHHQLQVNSERLIPGMENHRPSFSERLKKTFAPKVDCRLSFQFDIQVPSVIQLQPEVPIPFLVSAAPLWDKTDGIIRNVPQKILIVGLNVMLHSVTQVKCERDQLGEWVNSIPLTHRLPLNPPLAIQCTGEREQPVDIGTDVNLQIPKKKPYEVTVIEIEPDYVAWNFRHSHRLEYELRCMVGGKAVTASGEQTLRILPPSNIGRF</sequence>
<gene>
    <name evidence="1" type="ORF">IM811_014383</name>
</gene>
<comment type="caution">
    <text evidence="1">The sequence shown here is derived from an EMBL/GenBank/DDBJ whole genome shotgun (WGS) entry which is preliminary data.</text>
</comment>
<evidence type="ECO:0000313" key="2">
    <source>
        <dbReference type="Proteomes" id="UP000616885"/>
    </source>
</evidence>
<dbReference type="Proteomes" id="UP000616885">
    <property type="component" value="Unassembled WGS sequence"/>
</dbReference>
<protein>
    <recommendedName>
        <fullName evidence="3">Arrestin-like N-terminal domain-containing protein</fullName>
    </recommendedName>
</protein>